<dbReference type="Pfam" id="PF00668">
    <property type="entry name" value="Condensation"/>
    <property type="match status" value="1"/>
</dbReference>
<dbReference type="SUPFAM" id="SSF52151">
    <property type="entry name" value="FabD/lysophospholipase-like"/>
    <property type="match status" value="1"/>
</dbReference>
<dbReference type="SMART" id="SM00825">
    <property type="entry name" value="PKS_KS"/>
    <property type="match status" value="1"/>
</dbReference>
<evidence type="ECO:0000256" key="4">
    <source>
        <dbReference type="ARBA" id="ARBA00022553"/>
    </source>
</evidence>
<dbReference type="Gene3D" id="3.40.366.10">
    <property type="entry name" value="Malonyl-Coenzyme A Acyl Carrier Protein, domain 2"/>
    <property type="match status" value="1"/>
</dbReference>
<organism evidence="7 8">
    <name type="scientific">Photorhabdus tasmaniensis</name>
    <dbReference type="NCBI Taxonomy" id="1004159"/>
    <lineage>
        <taxon>Bacteria</taxon>
        <taxon>Pseudomonadati</taxon>
        <taxon>Pseudomonadota</taxon>
        <taxon>Gammaproteobacteria</taxon>
        <taxon>Enterobacterales</taxon>
        <taxon>Morganellaceae</taxon>
        <taxon>Photorhabdus</taxon>
    </lineage>
</organism>
<dbReference type="CDD" id="cd00833">
    <property type="entry name" value="PKS"/>
    <property type="match status" value="1"/>
</dbReference>
<dbReference type="Pfam" id="PF00698">
    <property type="entry name" value="Acyl_transf_1"/>
    <property type="match status" value="1"/>
</dbReference>
<dbReference type="PANTHER" id="PTHR43775:SF51">
    <property type="entry name" value="INACTIVE PHENOLPHTHIOCEROL SYNTHESIS POLYKETIDE SYNTHASE TYPE I PKS1-RELATED"/>
    <property type="match status" value="1"/>
</dbReference>
<dbReference type="InterPro" id="IPR016039">
    <property type="entry name" value="Thiolase-like"/>
</dbReference>
<keyword evidence="8" id="KW-1185">Reference proteome</keyword>
<name>A0ABX0GFD2_9GAMM</name>
<dbReference type="SUPFAM" id="SSF55048">
    <property type="entry name" value="Probable ACP-binding domain of malonyl-CoA ACP transacylase"/>
    <property type="match status" value="1"/>
</dbReference>
<dbReference type="PROSITE" id="PS52004">
    <property type="entry name" value="KS3_2"/>
    <property type="match status" value="1"/>
</dbReference>
<dbReference type="InterPro" id="IPR023213">
    <property type="entry name" value="CAT-like_dom_sf"/>
</dbReference>
<dbReference type="Gene3D" id="3.30.559.10">
    <property type="entry name" value="Chloramphenicol acetyltransferase-like domain"/>
    <property type="match status" value="1"/>
</dbReference>
<dbReference type="InterPro" id="IPR057326">
    <property type="entry name" value="KR_dom"/>
</dbReference>
<proteinExistence type="inferred from homology"/>
<dbReference type="SUPFAM" id="SSF53901">
    <property type="entry name" value="Thiolase-like"/>
    <property type="match status" value="1"/>
</dbReference>
<protein>
    <recommendedName>
        <fullName evidence="6">Ketosynthase family 3 (KS3) domain-containing protein</fullName>
    </recommendedName>
</protein>
<evidence type="ECO:0000313" key="8">
    <source>
        <dbReference type="Proteomes" id="UP000697802"/>
    </source>
</evidence>
<comment type="caution">
    <text evidence="7">The sequence shown here is derived from an EMBL/GenBank/DDBJ whole genome shotgun (WGS) entry which is preliminary data.</text>
</comment>
<evidence type="ECO:0000313" key="7">
    <source>
        <dbReference type="EMBL" id="NHB87850.1"/>
    </source>
</evidence>
<reference evidence="7 8" key="1">
    <citation type="submission" date="2018-02" db="EMBL/GenBank/DDBJ databases">
        <authorList>
            <person name="Machado R.A."/>
        </authorList>
    </citation>
    <scope>NUCLEOTIDE SEQUENCE [LARGE SCALE GENOMIC DNA]</scope>
    <source>
        <strain evidence="7 8">T327</strain>
    </source>
</reference>
<dbReference type="InterPro" id="IPR020841">
    <property type="entry name" value="PKS_Beta-ketoAc_synthase_dom"/>
</dbReference>
<keyword evidence="4" id="KW-0597">Phosphoprotein</keyword>
<dbReference type="InterPro" id="IPR036291">
    <property type="entry name" value="NAD(P)-bd_dom_sf"/>
</dbReference>
<dbReference type="Pfam" id="PF00109">
    <property type="entry name" value="ketoacyl-synt"/>
    <property type="match status" value="1"/>
</dbReference>
<dbReference type="InterPro" id="IPR013968">
    <property type="entry name" value="PKS_KR"/>
</dbReference>
<comment type="pathway">
    <text evidence="1">Lipid metabolism; fatty acid biosynthesis.</text>
</comment>
<dbReference type="Gene3D" id="3.40.50.720">
    <property type="entry name" value="NAD(P)-binding Rossmann-like Domain"/>
    <property type="match status" value="1"/>
</dbReference>
<dbReference type="InterPro" id="IPR016035">
    <property type="entry name" value="Acyl_Trfase/lysoPLipase"/>
</dbReference>
<dbReference type="InterPro" id="IPR014043">
    <property type="entry name" value="Acyl_transferase_dom"/>
</dbReference>
<dbReference type="SUPFAM" id="SSF52777">
    <property type="entry name" value="CoA-dependent acyltransferases"/>
    <property type="match status" value="2"/>
</dbReference>
<dbReference type="SUPFAM" id="SSF47336">
    <property type="entry name" value="ACP-like"/>
    <property type="match status" value="1"/>
</dbReference>
<dbReference type="SUPFAM" id="SSF51735">
    <property type="entry name" value="NAD(P)-binding Rossmann-fold domains"/>
    <property type="match status" value="1"/>
</dbReference>
<dbReference type="InterPro" id="IPR050091">
    <property type="entry name" value="PKS_NRPS_Biosynth_Enz"/>
</dbReference>
<keyword evidence="3" id="KW-0596">Phosphopantetheine</keyword>
<dbReference type="InterPro" id="IPR014031">
    <property type="entry name" value="Ketoacyl_synth_C"/>
</dbReference>
<evidence type="ECO:0000259" key="6">
    <source>
        <dbReference type="PROSITE" id="PS52004"/>
    </source>
</evidence>
<comment type="similarity">
    <text evidence="2">Belongs to the short-chain dehydrogenases/reductases (SDR) family.</text>
</comment>
<dbReference type="Pfam" id="PF08659">
    <property type="entry name" value="KR"/>
    <property type="match status" value="1"/>
</dbReference>
<dbReference type="Pfam" id="PF02801">
    <property type="entry name" value="Ketoacyl-synt_C"/>
    <property type="match status" value="1"/>
</dbReference>
<dbReference type="InterPro" id="IPR014030">
    <property type="entry name" value="Ketoacyl_synth_N"/>
</dbReference>
<gene>
    <name evidence="7" type="ORF">C5471_09095</name>
</gene>
<dbReference type="Gene3D" id="3.30.559.30">
    <property type="entry name" value="Nonribosomal peptide synthetase, condensation domain"/>
    <property type="match status" value="1"/>
</dbReference>
<dbReference type="InterPro" id="IPR036736">
    <property type="entry name" value="ACP-like_sf"/>
</dbReference>
<feature type="domain" description="Ketosynthase family 3 (KS3)" evidence="6">
    <location>
        <begin position="26"/>
        <end position="440"/>
    </location>
</feature>
<evidence type="ECO:0000256" key="5">
    <source>
        <dbReference type="ARBA" id="ARBA00022679"/>
    </source>
</evidence>
<keyword evidence="5" id="KW-0808">Transferase</keyword>
<dbReference type="InterPro" id="IPR001242">
    <property type="entry name" value="Condensation_dom"/>
</dbReference>
<dbReference type="InterPro" id="IPR001227">
    <property type="entry name" value="Ac_transferase_dom_sf"/>
</dbReference>
<dbReference type="Gene3D" id="3.30.70.3290">
    <property type="match status" value="1"/>
</dbReference>
<dbReference type="EMBL" id="PUJU01000015">
    <property type="protein sequence ID" value="NHB87850.1"/>
    <property type="molecule type" value="Genomic_DNA"/>
</dbReference>
<dbReference type="PROSITE" id="PS00606">
    <property type="entry name" value="KS3_1"/>
    <property type="match status" value="1"/>
</dbReference>
<accession>A0ABX0GFD2</accession>
<dbReference type="Gene3D" id="1.10.1200.10">
    <property type="entry name" value="ACP-like"/>
    <property type="match status" value="1"/>
</dbReference>
<dbReference type="Proteomes" id="UP000697802">
    <property type="component" value="Unassembled WGS sequence"/>
</dbReference>
<dbReference type="SMART" id="SM00822">
    <property type="entry name" value="PKS_KR"/>
    <property type="match status" value="1"/>
</dbReference>
<dbReference type="InterPro" id="IPR032821">
    <property type="entry name" value="PKS_assoc"/>
</dbReference>
<evidence type="ECO:0000256" key="3">
    <source>
        <dbReference type="ARBA" id="ARBA00022450"/>
    </source>
</evidence>
<evidence type="ECO:0000256" key="2">
    <source>
        <dbReference type="ARBA" id="ARBA00006484"/>
    </source>
</evidence>
<dbReference type="PANTHER" id="PTHR43775">
    <property type="entry name" value="FATTY ACID SYNTHASE"/>
    <property type="match status" value="1"/>
</dbReference>
<dbReference type="SMART" id="SM00827">
    <property type="entry name" value="PKS_AT"/>
    <property type="match status" value="1"/>
</dbReference>
<dbReference type="Gene3D" id="3.40.47.10">
    <property type="match status" value="1"/>
</dbReference>
<dbReference type="InterPro" id="IPR018201">
    <property type="entry name" value="Ketoacyl_synth_AS"/>
</dbReference>
<dbReference type="InterPro" id="IPR016036">
    <property type="entry name" value="Malonyl_transacylase_ACP-bd"/>
</dbReference>
<sequence>MPFNIYTGKRGGSMLNNQEDQTSLDETTIAIVGMSCRFPGASSVTQYWKNLLSGTESIQVNTYTDGGIHSHAELPDIENFDYNFFGFNYKEAQLLDPQHRFLLECAWEVMENTSLHSKSESIGVFCGAGPSSYFINNVHGQSDHSGACGLYQSADTLTQFMATDKEFLANRIAYKFNCCGPAINIQAACATSIFGIQAAIQAILLGDCDAALVGAAAIPVPQSIPYYFEPGMPFSSDGHCRPFDAKASGTVFGSGAAIVALKRLTDAINDGDHIHAIIRSVATNNDGSNRASMSAPSIAGQTRVIRDALEMADIDPGQICYIEAHGTATPIGDPIEIKALANAFIDRPLENTCYLGSVKGNIGHLGWAAGMASLIKAVLITQHKIIPPTINFEQYNPQLHIEETPFTINKDAIVITEPRVIVGVSSFGLGGNNSHIIIEEAPKRSLITPSPYHERAHLLPISARNSDSLQQLRTSYLQFLENQEDSTFPIFVANLQHSRTFFEKRAFVIASHREDAISTLDSLSLNTKQVIEEVPKIALMFSGQGGEHQNMGMELYTYEALFKKELDKFDPVCLKIFDTTAANLLFDPQLNERIINDITCSQPMIFALQVAMARLLLNSGLTPAVLFGHSLGEYAAAYIAGVFSAEQGFKILVERSRLLDSLGNIGAMISLECDHTCALKLIKSSGNNFSIAAINTANNTVVSGTLETADQLMQIAAEAGVKAVRLNISRPGHSWLLDPLLDRFEEYLANVELSSPTLPFISTVTGKLAESEVTTTKYWCRQLRETVNFKASVDTTIEIGGTHLIEIGPKGTLSGLILGDVKNILSVLPISRGGRRDHRQFLTVLGELFYAGININFPHNEEKMPVLEGLPTYPFQRVRCWIEAPDAFHSLENYCYQLIWQPLTVEKINVQSTISQKVLFLAPDEILNNTEIGYLKNSFQQFHIVDLNTLITVDMPSDETLKATTAQNFNMLWQKYSDGVDKIYLDLRNQLNNDISTAITTCSLVLNFLQSIINTYKLQPQICLLFSKKPSSHEDMTLSPVTNSIIGMLRSLLIEEPNLKVNVINFAREEAPQNEEEASPIQLLPLTEELVVTVLRNQIFVPRVEKVEKVENTHYIYPTEQDYILIGGAGGIGVQLIKNLCADQVRSIHVIGRSAHPNKELSELMDRYPIIQYLGFDLSTETGYKKCNDWLQSTSIHKAGVFNLAVDLNDKLFGSIQSHDLTLSFNSKCTSILNLYQLLCKHKVEISFIFNFSSATSVLGNGGQSSYGAASAFLDVAHAALFPAAGKVFTVNWGVWRDAGKLRDDQQRIQRLESDGLFSHNCEQGLLFIRLLLASPARIIAFMKIDPKVLSNKSPLLARFLENLVDDTDDNNPSSSITTITRLLACRNESQMSCVLETWLMSTIDALIGLEESIYGQYDTIKNIGLKAMGFDSLAIVQLKNAIAVQLDLQWTAKQLYSYQTLSELHTDLLSHIIQPAWHEAHRVYNGITSKTEQNFSISLQQSRWLSLIDKNYGLRIIPYLIYCPFNLGHCRTALAKVIDEHRLLRTYFPRGLPSVKTTSQIMDDFETLSSNLSSLTTEEKIQQITFLIQEMEQRLPKPKNNITWTIHFIDVGEPFFIALLGVQHLEFDGKSLTLFFDVFGKYLHCLSNNKLLDHVEHKLDYNVYAQRQKQYLHKQWNNDSIFFKGLYNSFKGPTVLPNHPGFMPTIARSSSRHSIEAINANRALNELSELYRFSVFHAILYVYAKSMADIIGQDQLIISTISSGRGLGEFNDIIGPFTSPLPVPLTVSHDDWLTGISIVARTLDAIHDYPLMHPSMLISKIPAFAGLPIDTYFSDIGINFLNYRHITEESEKIRIEGIEILGPVSANLLSGANVEDMRRVPGLHLVVEINGDDLRFNFWFHSERFTTAEVDRWGKNMLLHLKQLLFSLRKDNEQ</sequence>
<dbReference type="Pfam" id="PF16197">
    <property type="entry name" value="KAsynt_C_assoc"/>
    <property type="match status" value="1"/>
</dbReference>
<evidence type="ECO:0000256" key="1">
    <source>
        <dbReference type="ARBA" id="ARBA00005194"/>
    </source>
</evidence>